<organism evidence="1 2">
    <name type="scientific">Candidatus Weimeria bifida</name>
    <dbReference type="NCBI Taxonomy" id="2599074"/>
    <lineage>
        <taxon>Bacteria</taxon>
        <taxon>Bacillati</taxon>
        <taxon>Bacillota</taxon>
        <taxon>Clostridia</taxon>
        <taxon>Lachnospirales</taxon>
        <taxon>Lachnospiraceae</taxon>
        <taxon>Candidatus Weimeria</taxon>
    </lineage>
</organism>
<proteinExistence type="predicted"/>
<dbReference type="InterPro" id="IPR013321">
    <property type="entry name" value="Arc_rbn_hlx_hlx"/>
</dbReference>
<dbReference type="GO" id="GO:0006355">
    <property type="term" value="P:regulation of DNA-templated transcription"/>
    <property type="evidence" value="ECO:0007669"/>
    <property type="project" value="InterPro"/>
</dbReference>
<dbReference type="AlphaFoldDB" id="A0A6N7IYE9"/>
<accession>A0A6N7IYE9</accession>
<dbReference type="EMBL" id="VOGC01000004">
    <property type="protein sequence ID" value="MQN01331.1"/>
    <property type="molecule type" value="Genomic_DNA"/>
</dbReference>
<dbReference type="Proteomes" id="UP000460257">
    <property type="component" value="Unassembled WGS sequence"/>
</dbReference>
<name>A0A6N7IYE9_9FIRM</name>
<evidence type="ECO:0000313" key="1">
    <source>
        <dbReference type="EMBL" id="MQN01331.1"/>
    </source>
</evidence>
<dbReference type="Gene3D" id="1.10.1220.10">
    <property type="entry name" value="Met repressor-like"/>
    <property type="match status" value="1"/>
</dbReference>
<keyword evidence="2" id="KW-1185">Reference proteome</keyword>
<gene>
    <name evidence="1" type="ORF">FRC54_05240</name>
</gene>
<sequence length="88" mass="10110">MPKTEEMTNFTFKMDRKTRNSYSKLCDDFGLSMSSATLALVRQAVRTQSMSFSMRDENGFTPAQAAELQKRIDEIEQGNVVRHDLIEE</sequence>
<reference evidence="1" key="1">
    <citation type="journal article" date="2020" name="Appl. Environ. Microbiol.">
        <title>Medium-Chain Fatty Acid Synthesis by 'Candidatus Weimeria bifida' gen. nov., sp. nov., and 'Candidatus Pseudoramibacter fermentans' sp. nov.</title>
        <authorList>
            <person name="Scarborough M.J."/>
            <person name="Myers K.S."/>
            <person name="Donohue T.J."/>
            <person name="Noguera D.R."/>
        </authorList>
    </citation>
    <scope>NUCLEOTIDE SEQUENCE</scope>
    <source>
        <strain evidence="1">LCO1.1</strain>
    </source>
</reference>
<protein>
    <submittedName>
        <fullName evidence="1">Damage-inducible protein J</fullName>
    </submittedName>
</protein>
<comment type="caution">
    <text evidence="1">The sequence shown here is derived from an EMBL/GenBank/DDBJ whole genome shotgun (WGS) entry which is preliminary data.</text>
</comment>
<evidence type="ECO:0000313" key="2">
    <source>
        <dbReference type="Proteomes" id="UP000460257"/>
    </source>
</evidence>